<keyword evidence="6" id="KW-0479">Metal-binding</keyword>
<dbReference type="SUPFAM" id="SSF82199">
    <property type="entry name" value="SET domain"/>
    <property type="match status" value="1"/>
</dbReference>
<feature type="domain" description="Post-SET" evidence="11">
    <location>
        <begin position="453"/>
        <end position="469"/>
    </location>
</feature>
<evidence type="ECO:0000256" key="8">
    <source>
        <dbReference type="SAM" id="MobiDB-lite"/>
    </source>
</evidence>
<dbReference type="EMBL" id="HF935466">
    <property type="protein sequence ID" value="CCX30732.1"/>
    <property type="molecule type" value="Genomic_DNA"/>
</dbReference>
<dbReference type="PROSITE" id="PS50868">
    <property type="entry name" value="POST_SET"/>
    <property type="match status" value="1"/>
</dbReference>
<dbReference type="Gene3D" id="2.170.270.10">
    <property type="entry name" value="SET domain"/>
    <property type="match status" value="1"/>
</dbReference>
<protein>
    <submittedName>
        <fullName evidence="12">Similar to Histone-lysine N-methyltransferase, H3 lysine-9 specific acc. no. O60016</fullName>
    </submittedName>
</protein>
<dbReference type="InterPro" id="IPR001214">
    <property type="entry name" value="SET_dom"/>
</dbReference>
<keyword evidence="2" id="KW-0158">Chromosome</keyword>
<dbReference type="InterPro" id="IPR046341">
    <property type="entry name" value="SET_dom_sf"/>
</dbReference>
<evidence type="ECO:0000256" key="3">
    <source>
        <dbReference type="ARBA" id="ARBA00022603"/>
    </source>
</evidence>
<dbReference type="Pfam" id="PF05033">
    <property type="entry name" value="Pre-SET"/>
    <property type="match status" value="1"/>
</dbReference>
<dbReference type="InterPro" id="IPR050973">
    <property type="entry name" value="H3K9_Histone-Lys_N-MTase"/>
</dbReference>
<reference evidence="12 13" key="1">
    <citation type="journal article" date="2013" name="PLoS Genet.">
        <title>The genome and development-dependent transcriptomes of Pyronema confluens: a window into fungal evolution.</title>
        <authorList>
            <person name="Traeger S."/>
            <person name="Altegoer F."/>
            <person name="Freitag M."/>
            <person name="Gabaldon T."/>
            <person name="Kempken F."/>
            <person name="Kumar A."/>
            <person name="Marcet-Houben M."/>
            <person name="Poggeler S."/>
            <person name="Stajich J.E."/>
            <person name="Nowrousian M."/>
        </authorList>
    </citation>
    <scope>NUCLEOTIDE SEQUENCE [LARGE SCALE GENOMIC DNA]</scope>
    <source>
        <strain evidence="13">CBS 100304</strain>
        <tissue evidence="12">Vegetative mycelium</tissue>
    </source>
</reference>
<accession>U4LGS4</accession>
<organism evidence="12 13">
    <name type="scientific">Pyronema omphalodes (strain CBS 100304)</name>
    <name type="common">Pyronema confluens</name>
    <dbReference type="NCBI Taxonomy" id="1076935"/>
    <lineage>
        <taxon>Eukaryota</taxon>
        <taxon>Fungi</taxon>
        <taxon>Dikarya</taxon>
        <taxon>Ascomycota</taxon>
        <taxon>Pezizomycotina</taxon>
        <taxon>Pezizomycetes</taxon>
        <taxon>Pezizales</taxon>
        <taxon>Pyronemataceae</taxon>
        <taxon>Pyronema</taxon>
    </lineage>
</organism>
<evidence type="ECO:0000256" key="4">
    <source>
        <dbReference type="ARBA" id="ARBA00022679"/>
    </source>
</evidence>
<evidence type="ECO:0000313" key="12">
    <source>
        <dbReference type="EMBL" id="CCX30732.1"/>
    </source>
</evidence>
<dbReference type="GO" id="GO:0005634">
    <property type="term" value="C:nucleus"/>
    <property type="evidence" value="ECO:0007669"/>
    <property type="project" value="InterPro"/>
</dbReference>
<dbReference type="GO" id="GO:0032259">
    <property type="term" value="P:methylation"/>
    <property type="evidence" value="ECO:0007669"/>
    <property type="project" value="UniProtKB-KW"/>
</dbReference>
<comment type="subcellular location">
    <subcellularLocation>
        <location evidence="1">Chromosome</location>
    </subcellularLocation>
</comment>
<gene>
    <name evidence="12" type="ORF">PCON_09099</name>
</gene>
<evidence type="ECO:0000259" key="11">
    <source>
        <dbReference type="PROSITE" id="PS50868"/>
    </source>
</evidence>
<dbReference type="OrthoDB" id="308383at2759"/>
<dbReference type="AlphaFoldDB" id="U4LGS4"/>
<keyword evidence="4 12" id="KW-0808">Transferase</keyword>
<dbReference type="PROSITE" id="PS50280">
    <property type="entry name" value="SET"/>
    <property type="match status" value="1"/>
</dbReference>
<keyword evidence="13" id="KW-1185">Reference proteome</keyword>
<name>U4LGS4_PYROM</name>
<evidence type="ECO:0000313" key="13">
    <source>
        <dbReference type="Proteomes" id="UP000018144"/>
    </source>
</evidence>
<sequence>MTEIPTQDPIIQSEPVMTRLDIVEQWSRNVTIVDEMVECDEIFYQVQYPQCKLWEPRKIVLSMPGVLEAWEKSRQTGKKRRRNEIVNNPSTSLTSSSVEVRDEPVSTTEEGSASPASDGPAALTLAQVAAGLRGPRIWISESGILKAPRTTSSRHKRSPKPIYVPKRSPQRIMDHPDYQVFSAKLAALPGPPVTLVNEVDLVPSPPVDFEFLNELRLAPDVPVFDPDFLFGCDCPEEGCDDPKQCLCLEDFPKKQFAYNRHGRVNVGRETCIIECNDKCSCGPECINRVVQNGRKVPLQIFRAEGKGWGLRCPEKLKKGTFIELYLGEVIGPAEATARAALGDKMGESYLYDLDKFTFGEDDLPDELSVGMESDHNDHYTVDGRLCGSVARFINHSCDPNLDTYAVAGNRRDYKVYDLAFFTSREVAPYEELCFSYTYWVPTVKGSKLSEEEGRWPCHCGAENCVKRLWA</sequence>
<feature type="region of interest" description="Disordered" evidence="8">
    <location>
        <begin position="148"/>
        <end position="169"/>
    </location>
</feature>
<evidence type="ECO:0000256" key="5">
    <source>
        <dbReference type="ARBA" id="ARBA00022691"/>
    </source>
</evidence>
<feature type="domain" description="SET" evidence="9">
    <location>
        <begin position="296"/>
        <end position="437"/>
    </location>
</feature>
<dbReference type="eggNOG" id="KOG1082">
    <property type="taxonomic scope" value="Eukaryota"/>
</dbReference>
<dbReference type="Pfam" id="PF00856">
    <property type="entry name" value="SET"/>
    <property type="match status" value="1"/>
</dbReference>
<evidence type="ECO:0000256" key="6">
    <source>
        <dbReference type="ARBA" id="ARBA00022723"/>
    </source>
</evidence>
<evidence type="ECO:0000259" key="10">
    <source>
        <dbReference type="PROSITE" id="PS50867"/>
    </source>
</evidence>
<dbReference type="SMART" id="SM00317">
    <property type="entry name" value="SET"/>
    <property type="match status" value="1"/>
</dbReference>
<evidence type="ECO:0000256" key="7">
    <source>
        <dbReference type="ARBA" id="ARBA00022833"/>
    </source>
</evidence>
<dbReference type="SMART" id="SM00468">
    <property type="entry name" value="PreSET"/>
    <property type="match status" value="1"/>
</dbReference>
<dbReference type="PANTHER" id="PTHR46223:SF3">
    <property type="entry name" value="HISTONE-LYSINE N-METHYLTRANSFERASE SET-23"/>
    <property type="match status" value="1"/>
</dbReference>
<evidence type="ECO:0000256" key="1">
    <source>
        <dbReference type="ARBA" id="ARBA00004286"/>
    </source>
</evidence>
<dbReference type="GO" id="GO:0042054">
    <property type="term" value="F:histone methyltransferase activity"/>
    <property type="evidence" value="ECO:0007669"/>
    <property type="project" value="InterPro"/>
</dbReference>
<keyword evidence="5" id="KW-0949">S-adenosyl-L-methionine</keyword>
<dbReference type="GO" id="GO:0005694">
    <property type="term" value="C:chromosome"/>
    <property type="evidence" value="ECO:0007669"/>
    <property type="project" value="UniProtKB-SubCell"/>
</dbReference>
<dbReference type="PROSITE" id="PS50867">
    <property type="entry name" value="PRE_SET"/>
    <property type="match status" value="1"/>
</dbReference>
<dbReference type="PANTHER" id="PTHR46223">
    <property type="entry name" value="HISTONE-LYSINE N-METHYLTRANSFERASE SUV39H"/>
    <property type="match status" value="1"/>
</dbReference>
<proteinExistence type="predicted"/>
<feature type="domain" description="Pre-SET" evidence="10">
    <location>
        <begin position="230"/>
        <end position="293"/>
    </location>
</feature>
<keyword evidence="7" id="KW-0862">Zinc</keyword>
<dbReference type="OMA" id="TRCDIAM"/>
<keyword evidence="3 12" id="KW-0489">Methyltransferase</keyword>
<dbReference type="Proteomes" id="UP000018144">
    <property type="component" value="Unassembled WGS sequence"/>
</dbReference>
<dbReference type="InterPro" id="IPR003616">
    <property type="entry name" value="Post-SET_dom"/>
</dbReference>
<dbReference type="InterPro" id="IPR007728">
    <property type="entry name" value="Pre-SET_dom"/>
</dbReference>
<dbReference type="GO" id="GO:0008270">
    <property type="term" value="F:zinc ion binding"/>
    <property type="evidence" value="ECO:0007669"/>
    <property type="project" value="InterPro"/>
</dbReference>
<feature type="region of interest" description="Disordered" evidence="8">
    <location>
        <begin position="73"/>
        <end position="120"/>
    </location>
</feature>
<evidence type="ECO:0000259" key="9">
    <source>
        <dbReference type="PROSITE" id="PS50280"/>
    </source>
</evidence>
<feature type="compositionally biased region" description="Polar residues" evidence="8">
    <location>
        <begin position="85"/>
        <end position="98"/>
    </location>
</feature>
<dbReference type="STRING" id="1076935.U4LGS4"/>
<feature type="compositionally biased region" description="Low complexity" evidence="8">
    <location>
        <begin position="111"/>
        <end position="120"/>
    </location>
</feature>
<evidence type="ECO:0000256" key="2">
    <source>
        <dbReference type="ARBA" id="ARBA00022454"/>
    </source>
</evidence>